<dbReference type="InterPro" id="IPR026866">
    <property type="entry name" value="CR006_AAA"/>
</dbReference>
<name>A0ABV2D557_9SPHN</name>
<sequence length="90" mass="9459">MNSCNGDPHEHQVAAGNGIYAARGARSPSLDFRRYNLIYGFNGSGKSRLSRLFASLESGEPHPKLPQGGTFEVTLDDGAAFAAIAAAIGH</sequence>
<organism evidence="2 3">
    <name type="scientific">Novosphingobium kalidii</name>
    <dbReference type="NCBI Taxonomy" id="3230299"/>
    <lineage>
        <taxon>Bacteria</taxon>
        <taxon>Pseudomonadati</taxon>
        <taxon>Pseudomonadota</taxon>
        <taxon>Alphaproteobacteria</taxon>
        <taxon>Sphingomonadales</taxon>
        <taxon>Sphingomonadaceae</taxon>
        <taxon>Novosphingobium</taxon>
    </lineage>
</organism>
<evidence type="ECO:0000313" key="3">
    <source>
        <dbReference type="Proteomes" id="UP001548713"/>
    </source>
</evidence>
<dbReference type="Proteomes" id="UP001548713">
    <property type="component" value="Unassembled WGS sequence"/>
</dbReference>
<feature type="domain" description="Protein CR006 P-loop" evidence="1">
    <location>
        <begin position="18"/>
        <end position="77"/>
    </location>
</feature>
<comment type="caution">
    <text evidence="2">The sequence shown here is derived from an EMBL/GenBank/DDBJ whole genome shotgun (WGS) entry which is preliminary data.</text>
</comment>
<keyword evidence="3" id="KW-1185">Reference proteome</keyword>
<evidence type="ECO:0000313" key="2">
    <source>
        <dbReference type="EMBL" id="MET1756996.1"/>
    </source>
</evidence>
<protein>
    <submittedName>
        <fullName evidence="2">AAA family ATPase</fullName>
    </submittedName>
</protein>
<proteinExistence type="predicted"/>
<dbReference type="EMBL" id="JBEWLY010000026">
    <property type="protein sequence ID" value="MET1756996.1"/>
    <property type="molecule type" value="Genomic_DNA"/>
</dbReference>
<evidence type="ECO:0000259" key="1">
    <source>
        <dbReference type="Pfam" id="PF13166"/>
    </source>
</evidence>
<dbReference type="Pfam" id="PF13166">
    <property type="entry name" value="AAA_13"/>
    <property type="match status" value="1"/>
</dbReference>
<reference evidence="2 3" key="1">
    <citation type="submission" date="2024-07" db="EMBL/GenBank/DDBJ databases">
        <title>Novosphingobium kalidii RD2P27.</title>
        <authorList>
            <person name="Sun J.-Q."/>
        </authorList>
    </citation>
    <scope>NUCLEOTIDE SEQUENCE [LARGE SCALE GENOMIC DNA]</scope>
    <source>
        <strain evidence="2 3">RD2P27</strain>
    </source>
</reference>
<gene>
    <name evidence="2" type="ORF">ABVV53_16265</name>
</gene>
<dbReference type="RefSeq" id="WP_353985488.1">
    <property type="nucleotide sequence ID" value="NZ_JBEWLY010000026.1"/>
</dbReference>
<accession>A0ABV2D557</accession>